<dbReference type="AlphaFoldDB" id="A0A7S4A6U8"/>
<dbReference type="EMBL" id="HBIW01023679">
    <property type="protein sequence ID" value="CAE0704963.1"/>
    <property type="molecule type" value="Transcribed_RNA"/>
</dbReference>
<evidence type="ECO:0000256" key="1">
    <source>
        <dbReference type="SAM" id="MobiDB-lite"/>
    </source>
</evidence>
<protein>
    <submittedName>
        <fullName evidence="2">Uncharacterized protein</fullName>
    </submittedName>
</protein>
<keyword evidence="4" id="KW-1185">Reference proteome</keyword>
<dbReference type="Proteomes" id="UP000789595">
    <property type="component" value="Unassembled WGS sequence"/>
</dbReference>
<feature type="region of interest" description="Disordered" evidence="1">
    <location>
        <begin position="61"/>
        <end position="93"/>
    </location>
</feature>
<dbReference type="EMBL" id="CAKKNE010000006">
    <property type="protein sequence ID" value="CAH0379453.1"/>
    <property type="molecule type" value="Genomic_DNA"/>
</dbReference>
<dbReference type="OrthoDB" id="190004at2759"/>
<reference evidence="2" key="1">
    <citation type="submission" date="2021-01" db="EMBL/GenBank/DDBJ databases">
        <authorList>
            <person name="Corre E."/>
            <person name="Pelletier E."/>
            <person name="Niang G."/>
            <person name="Scheremetjew M."/>
            <person name="Finn R."/>
            <person name="Kale V."/>
            <person name="Holt S."/>
            <person name="Cochrane G."/>
            <person name="Meng A."/>
            <person name="Brown T."/>
            <person name="Cohen L."/>
        </authorList>
    </citation>
    <scope>NUCLEOTIDE SEQUENCE</scope>
    <source>
        <strain evidence="2">CCMP1756</strain>
    </source>
</reference>
<evidence type="ECO:0000313" key="4">
    <source>
        <dbReference type="Proteomes" id="UP000789595"/>
    </source>
</evidence>
<evidence type="ECO:0000313" key="3">
    <source>
        <dbReference type="EMBL" id="CAH0379453.1"/>
    </source>
</evidence>
<gene>
    <name evidence="2" type="ORF">PCAL00307_LOCUS20411</name>
    <name evidence="3" type="ORF">PECAL_6P10790</name>
</gene>
<evidence type="ECO:0000313" key="2">
    <source>
        <dbReference type="EMBL" id="CAE0704963.1"/>
    </source>
</evidence>
<sequence length="234" mass="26731">MGHPDDGLFVRTDLLPTAGASHNEDRTTKTHAAGYVPPRHATPGGQKIMQYEYQEFVNAREAAKKERRPKGAAPVLPPKKVTKEGKKPPPPYVNDPTSYYTADQLLSVDGCICDKVRVVLDERTGEPRRDYRNDETKEYGDMMNMKRSDDPLKSRTFSHKEVLFPSDRSVKREIREGFAYVEHADEWEKTILQTQGQKRTYYTQDQAMQVLRDDFRASLPRPGSACRETLRRGG</sequence>
<reference evidence="3" key="2">
    <citation type="submission" date="2021-11" db="EMBL/GenBank/DDBJ databases">
        <authorList>
            <consortium name="Genoscope - CEA"/>
            <person name="William W."/>
        </authorList>
    </citation>
    <scope>NUCLEOTIDE SEQUENCE</scope>
</reference>
<proteinExistence type="predicted"/>
<accession>A0A7S4A6U8</accession>
<organism evidence="2">
    <name type="scientific">Pelagomonas calceolata</name>
    <dbReference type="NCBI Taxonomy" id="35677"/>
    <lineage>
        <taxon>Eukaryota</taxon>
        <taxon>Sar</taxon>
        <taxon>Stramenopiles</taxon>
        <taxon>Ochrophyta</taxon>
        <taxon>Pelagophyceae</taxon>
        <taxon>Pelagomonadales</taxon>
        <taxon>Pelagomonadaceae</taxon>
        <taxon>Pelagomonas</taxon>
    </lineage>
</organism>
<name>A0A7S4A6U8_9STRA</name>